<dbReference type="PANTHER" id="PTHR31151:SF0">
    <property type="entry name" value="PROLINE-TRNA LIGASE (DUF1680)"/>
    <property type="match status" value="1"/>
</dbReference>
<evidence type="ECO:0000313" key="6">
    <source>
        <dbReference type="Proteomes" id="UP001501734"/>
    </source>
</evidence>
<keyword evidence="5" id="KW-0378">Hydrolase</keyword>
<dbReference type="Pfam" id="PF07944">
    <property type="entry name" value="Beta-AFase-like_GH127_cat"/>
    <property type="match status" value="1"/>
</dbReference>
<accession>A0ABP7VW32</accession>
<dbReference type="InterPro" id="IPR032275">
    <property type="entry name" value="DUF4986"/>
</dbReference>
<evidence type="ECO:0000259" key="4">
    <source>
        <dbReference type="Pfam" id="PF20736"/>
    </source>
</evidence>
<sequence>MIKVNLNQGMFKESKQKGKEYLLYLDIDRLIAPCYEAVGEKARAPRYGGWESMEIAGHSIGHWLSAAALMYNVTGDLLLKEKLEYAIDELALVQSFDPDGYLSGFPRDCFDEVFTGEFRVDNFGLGGSWVPWYSIHKIYAGLVDAYRLASCNKAKTVLVKLSNWADQGLSKLTDEQFQRMLICEFGGMNETMADVYQITGDKRFLKLAERFNHKAVLDPLVEGIDDLAGKHANTQIPKVIGAAKLYDITGNQDYQKLARFFWEEVVNHRSYAFGGNSNAEHFGPSGAEPLGIISTETCNTYNMLKLTEHLFDWQPDSRYMDYYENALYNHILGSQDPESGMKSYFIPTEPGHFKVYCSPDNSFWCCTGSGMENPARYTKNIYTRKADQLFVNLFIPSTITLEDKELQFVQATQFPYEQSGKFFVKEGNGEKLTVSIRKPDWLAGDMVVEINGEAVEFELVDGYYEIEREWFTDDTVTFQLPMGLRTYTAKDQPEKKAFFYGPILLAGKLGRENYPAEDIVGDHQVYNNHPLIDVPTLVTEKAPETTLQLVDAETLTFETEAIGQPGNQKLTLIPFYDLHHERYTVYWDVLTQEAYENFVDHEKEQADALRKITVDFVQPGEQQPETDHGIQSNNSLMGYFNLVDRHWRDARDGGFVSYQMAVDPAKENSLIVTYHGGDHHLHIDGIRFDREFDILVDGVVVGSERIESPQAGALIDRTYSIPIEQTKDKDKVEVKFQAGKDKIAGGLYGVRTIIK</sequence>
<proteinExistence type="predicted"/>
<evidence type="ECO:0000313" key="5">
    <source>
        <dbReference type="EMBL" id="GAA4075724.1"/>
    </source>
</evidence>
<dbReference type="InterPro" id="IPR049046">
    <property type="entry name" value="Beta-AFase-like_GH127_middle"/>
</dbReference>
<dbReference type="InterPro" id="IPR012878">
    <property type="entry name" value="Beta-AFase-like_GH127_cat"/>
</dbReference>
<dbReference type="PANTHER" id="PTHR31151">
    <property type="entry name" value="PROLINE-TRNA LIGASE (DUF1680)"/>
    <property type="match status" value="1"/>
</dbReference>
<dbReference type="Pfam" id="PF20620">
    <property type="entry name" value="DUF6805"/>
    <property type="match status" value="1"/>
</dbReference>
<reference evidence="6" key="1">
    <citation type="journal article" date="2019" name="Int. J. Syst. Evol. Microbiol.">
        <title>The Global Catalogue of Microorganisms (GCM) 10K type strain sequencing project: providing services to taxonomists for standard genome sequencing and annotation.</title>
        <authorList>
            <consortium name="The Broad Institute Genomics Platform"/>
            <consortium name="The Broad Institute Genome Sequencing Center for Infectious Disease"/>
            <person name="Wu L."/>
            <person name="Ma J."/>
        </authorList>
    </citation>
    <scope>NUCLEOTIDE SEQUENCE [LARGE SCALE GENOMIC DNA]</scope>
    <source>
        <strain evidence="6">JCM 17250</strain>
    </source>
</reference>
<organism evidence="5 6">
    <name type="scientific">Amphibacillus indicireducens</name>
    <dbReference type="NCBI Taxonomy" id="1076330"/>
    <lineage>
        <taxon>Bacteria</taxon>
        <taxon>Bacillati</taxon>
        <taxon>Bacillota</taxon>
        <taxon>Bacilli</taxon>
        <taxon>Bacillales</taxon>
        <taxon>Bacillaceae</taxon>
        <taxon>Amphibacillus</taxon>
    </lineage>
</organism>
<feature type="domain" description="Non-reducing end beta-L-arabinofuranosidase-like GH127 catalytic" evidence="1">
    <location>
        <begin position="3"/>
        <end position="378"/>
    </location>
</feature>
<feature type="domain" description="DUF4986" evidence="2">
    <location>
        <begin position="527"/>
        <end position="587"/>
    </location>
</feature>
<dbReference type="EMBL" id="BAABDL010000117">
    <property type="protein sequence ID" value="GAA4075724.1"/>
    <property type="molecule type" value="Genomic_DNA"/>
</dbReference>
<dbReference type="InterPro" id="IPR046544">
    <property type="entry name" value="GH146_SB_dom"/>
</dbReference>
<keyword evidence="6" id="KW-1185">Reference proteome</keyword>
<protein>
    <submittedName>
        <fullName evidence="5">Glycoside hydrolase family 127 protein</fullName>
    </submittedName>
</protein>
<evidence type="ECO:0000259" key="3">
    <source>
        <dbReference type="Pfam" id="PF20620"/>
    </source>
</evidence>
<dbReference type="Proteomes" id="UP001501734">
    <property type="component" value="Unassembled WGS sequence"/>
</dbReference>
<comment type="caution">
    <text evidence="5">The sequence shown here is derived from an EMBL/GenBank/DDBJ whole genome shotgun (WGS) entry which is preliminary data.</text>
</comment>
<dbReference type="SUPFAM" id="SSF48208">
    <property type="entry name" value="Six-hairpin glycosidases"/>
    <property type="match status" value="1"/>
</dbReference>
<gene>
    <name evidence="5" type="ORF">GCM10022410_20810</name>
</gene>
<dbReference type="GO" id="GO:0016787">
    <property type="term" value="F:hydrolase activity"/>
    <property type="evidence" value="ECO:0007669"/>
    <property type="project" value="UniProtKB-KW"/>
</dbReference>
<dbReference type="Pfam" id="PF16375">
    <property type="entry name" value="DUF4986"/>
    <property type="match status" value="1"/>
</dbReference>
<evidence type="ECO:0000259" key="2">
    <source>
        <dbReference type="Pfam" id="PF16375"/>
    </source>
</evidence>
<dbReference type="Pfam" id="PF20736">
    <property type="entry name" value="Glyco_hydro127M"/>
    <property type="match status" value="1"/>
</dbReference>
<name>A0ABP7VW32_9BACI</name>
<evidence type="ECO:0000259" key="1">
    <source>
        <dbReference type="Pfam" id="PF07944"/>
    </source>
</evidence>
<feature type="domain" description="Non-reducing end beta-L-arabinofuranosidase-like GH127 middle" evidence="4">
    <location>
        <begin position="389"/>
        <end position="482"/>
    </location>
</feature>
<feature type="domain" description="Glycoside hydrolase GH146 substrate-binding" evidence="3">
    <location>
        <begin position="608"/>
        <end position="752"/>
    </location>
</feature>
<dbReference type="InterPro" id="IPR008928">
    <property type="entry name" value="6-hairpin_glycosidase_sf"/>
</dbReference>